<accession>A0A8C9SGQ9</accession>
<dbReference type="SUPFAM" id="SSF55753">
    <property type="entry name" value="Actin depolymerizing proteins"/>
    <property type="match status" value="5"/>
</dbReference>
<evidence type="ECO:0000259" key="3">
    <source>
        <dbReference type="Pfam" id="PF00626"/>
    </source>
</evidence>
<feature type="region of interest" description="Disordered" evidence="2">
    <location>
        <begin position="634"/>
        <end position="656"/>
    </location>
</feature>
<dbReference type="GO" id="GO:0051014">
    <property type="term" value="P:actin filament severing"/>
    <property type="evidence" value="ECO:0007669"/>
    <property type="project" value="TreeGrafter"/>
</dbReference>
<dbReference type="GO" id="GO:0015629">
    <property type="term" value="C:actin cytoskeleton"/>
    <property type="evidence" value="ECO:0007669"/>
    <property type="project" value="TreeGrafter"/>
</dbReference>
<dbReference type="GO" id="GO:0008154">
    <property type="term" value="P:actin polymerization or depolymerization"/>
    <property type="evidence" value="ECO:0007669"/>
    <property type="project" value="TreeGrafter"/>
</dbReference>
<keyword evidence="5" id="KW-1185">Reference proteome</keyword>
<evidence type="ECO:0000256" key="1">
    <source>
        <dbReference type="ARBA" id="ARBA00023203"/>
    </source>
</evidence>
<feature type="compositionally biased region" description="Polar residues" evidence="2">
    <location>
        <begin position="843"/>
        <end position="856"/>
    </location>
</feature>
<proteinExistence type="predicted"/>
<feature type="region of interest" description="Disordered" evidence="2">
    <location>
        <begin position="241"/>
        <end position="287"/>
    </location>
</feature>
<feature type="compositionally biased region" description="Polar residues" evidence="2">
    <location>
        <begin position="634"/>
        <end position="647"/>
    </location>
</feature>
<feature type="region of interest" description="Disordered" evidence="2">
    <location>
        <begin position="837"/>
        <end position="863"/>
    </location>
</feature>
<evidence type="ECO:0000313" key="4">
    <source>
        <dbReference type="Ensembl" id="ENSSFOP00015037034.2"/>
    </source>
</evidence>
<feature type="compositionally biased region" description="Basic and acidic residues" evidence="2">
    <location>
        <begin position="254"/>
        <end position="263"/>
    </location>
</feature>
<feature type="region of interest" description="Disordered" evidence="2">
    <location>
        <begin position="18"/>
        <end position="121"/>
    </location>
</feature>
<dbReference type="Proteomes" id="UP000694397">
    <property type="component" value="Chromosome 8"/>
</dbReference>
<feature type="compositionally biased region" description="Basic and acidic residues" evidence="2">
    <location>
        <begin position="518"/>
        <end position="530"/>
    </location>
</feature>
<dbReference type="PANTHER" id="PTHR11977:SF119">
    <property type="entry name" value="SUPERVILLIN ISOFORM X1"/>
    <property type="match status" value="1"/>
</dbReference>
<dbReference type="PANTHER" id="PTHR11977">
    <property type="entry name" value="VILLIN"/>
    <property type="match status" value="1"/>
</dbReference>
<sequence>MEGLVLEPKAERIARYKAERRRQLAERYGLPEELPPKHVRRETGEVPEPNGDSSGSTLDVPEGNGCHQADSSPSDLPCPNASAGRAPGRLLSHSPASVHGGGHPSPDTATGPASGAPQLRTRVSVGQLKSALLQRTCGGTPAEKAVGDGCVASTLDLAVKPGSEGRQRPRRYLPSGAAGGRKTNERFRTQPITASEMEESSGMNEAEKSAVDVKTDDRAEMSVAAKMSLFKELEKHASPEISSFLRPRSGAGVQDRRARRTADQRALTQPVTGEEMVVAASQPRSTTAGESVDLVLVGAKPEEEDESSKLTLGEKLALFTKLAQPDGKAGVPHEAADKRRQKGARYRTQPITLDEVDLFQKSPIKLPPLHLSAQLHDRQQALSVNLRPSEVRETQSPPSKEPDESCPLGTPLQPLNCEPREIKGILKKGELHKGVKVVPEDKQSEEGDGANREAGRDAKPGTVAEENGINHLETPTVLGEDVKGLVSGSRGLHGAPWRRRRRSGPSILGEDPSSEPGRPPRGERLKEGREAGGGTEGSVSSPAGDRLAEQCDGKGQQSGMLEKEPVEEPLNRCREVRDSEKTWRNKAEDDISHDAAVCTLCWEPVLSSVFAPVNSASHYVISYNQTTFSYEAQEVSSPTQSNSQTPWRQKDPWTEPETRVQMEGETKSLAEHIHSLQEQEEQQKVEWEGAVHDSSQFGVSGHVAKREVCKQNDAEVQAERNLNKIESFLDNLESKGPSVKVTSELSREMTTSGSEGTFGCFYTAVTSSLVTSSISVDIEQDLGTIFQASAPKLTSAVAEHRRSVRPARKVQGSRNPLRALAARDDLRQDYVEQQPRAERTGLEQENTLSEQWNTADGTPKDSCHLSNNSALPFSDLMLIHVKGQRCVQVRLVEPAARSLNGGDCFLLVTPGLCCVWNGEFASAAERAKALEVASSVQSEQDMGCRAAEVTVLEDGVHSEDDRAVEFWSLLGGRTRCRGGGGPEEDEAFESGVVESNCVYRLAEDRLLPVEEAWASTPSVALLGSTEALVFDFGGEVYVWYGLDVPPRNRKMALQLGGQVWAGPYDYSNCKVNPLDPCNCHPEVHRQGERRPGWALFGHLSEHNETALFKAKFLDWPVRADPLGGEEGRPEEMTHYCTPECPSAHHSEPQPCDAKALLAGGSQVPRTVLEGVDVNRGCGLVAMGDGQQGELSTVAVDVWHVRDSDEQLLPPQSSGQLYEGDAYAVRWRYAVDDVGKAQHPGGLMVRDPVRERGVCFLWRGRRCAIDGSRASAFVTAELCGHTRAQVPVVQGKEPPCFLRLFRGGLVIHRGSRQGDGTDAGSLRLFCVAGEVPEEARLLETECRCASLRSRGSLVLLAACGGVLYLWHGCKAHAGAREVGRGAVRRLVENRPPELGLNGTSGVTVQEVEEGGEPAEFWHALGAMDRKAYDCMLQDPGRYTFTPRLFHLSARLGVFQGEELLSPAQMEGVVTAMPFLQETLYGVPQPALFLLDNRMEVYLWRGPQPGDTGGAGSARTRWDAERRRAMEMTLRYCKERNPRRPPQAYLIFAGSEPLTFTNIFPCWDLDPRTEPEVGGARPGTVATAYRCHGPRARDEKCLHASRGRRRVEK</sequence>
<feature type="compositionally biased region" description="Basic and acidic residues" evidence="2">
    <location>
        <begin position="561"/>
        <end position="586"/>
    </location>
</feature>
<dbReference type="GO" id="GO:0051015">
    <property type="term" value="F:actin filament binding"/>
    <property type="evidence" value="ECO:0007669"/>
    <property type="project" value="InterPro"/>
</dbReference>
<evidence type="ECO:0000256" key="2">
    <source>
        <dbReference type="SAM" id="MobiDB-lite"/>
    </source>
</evidence>
<feature type="compositionally biased region" description="Basic and acidic residues" evidence="2">
    <location>
        <begin position="418"/>
        <end position="459"/>
    </location>
</feature>
<keyword evidence="1" id="KW-0009">Actin-binding</keyword>
<dbReference type="SMART" id="SM00262">
    <property type="entry name" value="GEL"/>
    <property type="match status" value="3"/>
</dbReference>
<dbReference type="GO" id="GO:0005546">
    <property type="term" value="F:phosphatidylinositol-4,5-bisphosphate binding"/>
    <property type="evidence" value="ECO:0007669"/>
    <property type="project" value="TreeGrafter"/>
</dbReference>
<dbReference type="InterPro" id="IPR029006">
    <property type="entry name" value="ADF-H/Gelsolin-like_dom_sf"/>
</dbReference>
<feature type="region of interest" description="Disordered" evidence="2">
    <location>
        <begin position="161"/>
        <end position="214"/>
    </location>
</feature>
<dbReference type="GO" id="GO:0051016">
    <property type="term" value="P:barbed-end actin filament capping"/>
    <property type="evidence" value="ECO:0007669"/>
    <property type="project" value="TreeGrafter"/>
</dbReference>
<feature type="domain" description="Gelsolin-like" evidence="3">
    <location>
        <begin position="889"/>
        <end position="955"/>
    </location>
</feature>
<reference evidence="4" key="3">
    <citation type="submission" date="2025-09" db="UniProtKB">
        <authorList>
            <consortium name="Ensembl"/>
        </authorList>
    </citation>
    <scope>IDENTIFICATION</scope>
</reference>
<name>A0A8C9SGQ9_SCLFO</name>
<feature type="region of interest" description="Disordered" evidence="2">
    <location>
        <begin position="324"/>
        <end position="348"/>
    </location>
</feature>
<dbReference type="Ensembl" id="ENSSFOT00015037437.2">
    <property type="protein sequence ID" value="ENSSFOP00015037034.2"/>
    <property type="gene ID" value="ENSSFOG00015023563.2"/>
</dbReference>
<dbReference type="InterPro" id="IPR007123">
    <property type="entry name" value="Gelsolin-like_dom"/>
</dbReference>
<dbReference type="GeneTree" id="ENSGT00940000166828"/>
<reference evidence="4 5" key="1">
    <citation type="submission" date="2019-04" db="EMBL/GenBank/DDBJ databases">
        <authorList>
            <consortium name="Wellcome Sanger Institute Data Sharing"/>
        </authorList>
    </citation>
    <scope>NUCLEOTIDE SEQUENCE [LARGE SCALE GENOMIC DNA]</scope>
</reference>
<protein>
    <submittedName>
        <fullName evidence="4">Supervillin c</fullName>
    </submittedName>
</protein>
<reference evidence="4" key="2">
    <citation type="submission" date="2025-08" db="UniProtKB">
        <authorList>
            <consortium name="Ensembl"/>
        </authorList>
    </citation>
    <scope>IDENTIFICATION</scope>
</reference>
<dbReference type="GO" id="GO:0005737">
    <property type="term" value="C:cytoplasm"/>
    <property type="evidence" value="ECO:0007669"/>
    <property type="project" value="TreeGrafter"/>
</dbReference>
<gene>
    <name evidence="4" type="primary">LOC108941602</name>
</gene>
<organism evidence="4 5">
    <name type="scientific">Scleropages formosus</name>
    <name type="common">Asian bonytongue</name>
    <name type="synonym">Osteoglossum formosum</name>
    <dbReference type="NCBI Taxonomy" id="113540"/>
    <lineage>
        <taxon>Eukaryota</taxon>
        <taxon>Metazoa</taxon>
        <taxon>Chordata</taxon>
        <taxon>Craniata</taxon>
        <taxon>Vertebrata</taxon>
        <taxon>Euteleostomi</taxon>
        <taxon>Actinopterygii</taxon>
        <taxon>Neopterygii</taxon>
        <taxon>Teleostei</taxon>
        <taxon>Osteoglossocephala</taxon>
        <taxon>Osteoglossomorpha</taxon>
        <taxon>Osteoglossiformes</taxon>
        <taxon>Osteoglossidae</taxon>
        <taxon>Scleropages</taxon>
    </lineage>
</organism>
<feature type="region of interest" description="Disordered" evidence="2">
    <location>
        <begin position="380"/>
        <end position="586"/>
    </location>
</feature>
<dbReference type="Gene3D" id="3.40.20.10">
    <property type="entry name" value="Severin"/>
    <property type="match status" value="5"/>
</dbReference>
<feature type="compositionally biased region" description="Basic and acidic residues" evidence="2">
    <location>
        <begin position="205"/>
        <end position="214"/>
    </location>
</feature>
<dbReference type="Pfam" id="PF00626">
    <property type="entry name" value="Gelsolin"/>
    <property type="match status" value="1"/>
</dbReference>
<evidence type="ECO:0000313" key="5">
    <source>
        <dbReference type="Proteomes" id="UP000694397"/>
    </source>
</evidence>
<dbReference type="InterPro" id="IPR007122">
    <property type="entry name" value="Villin/Gelsolin"/>
</dbReference>